<evidence type="ECO:0000313" key="9">
    <source>
        <dbReference type="Proteomes" id="UP001165083"/>
    </source>
</evidence>
<dbReference type="Proteomes" id="UP001165083">
    <property type="component" value="Unassembled WGS sequence"/>
</dbReference>
<feature type="transmembrane region" description="Helical" evidence="7">
    <location>
        <begin position="678"/>
        <end position="700"/>
    </location>
</feature>
<comment type="caution">
    <text evidence="8">The sequence shown here is derived from an EMBL/GenBank/DDBJ whole genome shotgun (WGS) entry which is preliminary data.</text>
</comment>
<keyword evidence="3 7" id="KW-0812">Transmembrane</keyword>
<sequence length="709" mass="76158">MAESPQTEFFEKDPQRRQRRAGCCSLGWALVVTGALIAVIGLLYGTVVPAVIDNAVKDGVVTCDASDGTEEKYIDPYGDCDDCTPYYYSLHMMNATNAEAYLAGEADTLQIREMGPYTYRRRQIKLDVNFLDDGDRVSFKQYTYHTFVPEMSCDGCSDSDEVTALDSGYMSVIAQAGGEMAFLVRLALGSFAKGSNTSEAISIVAQNGPQMMRWVNGLNSMDPEAMRAVSNNSAVLSFLATGPEAIADLDLTGFAYNGLFAKRTVSQWALGYPSLLAGLGLGSNYVNLCAVDGGLNEQCAACTGSTSDECLSIYGECNRCARGARVVAVNDETCAIIEATYAAAYGEEEAASFAASTCQLCGSLGLCAAPLPGIVESSGRNYSTTAPNATTLGTYTLRTGCDDENFINEYEQYDGVKTTALWADLGERRNPTLAEMAAFARYGNCAAPTSNMTCSPVRGNDATGIAPGGVSITGFEDEISLESFNIYLSQGRQNVTLFNQHEEVEYEGITLHRFRPSTTLLTASEANSNMGTAYPVDGVQSVAFTTGFLAFVSYPMFLYGNESLTTNVQITMNDGVKVGQDTLYDSAGALQTAYSDKYETFVDIEAGTGRTMRAYKRLMASYALSPSNSNSSFAMSDVLFPTLQTEVAIPIYWGEEGSIISDSRVDDYDSLVTLLDSMLPVLIVGIVVGVALVAAGAFFVRRRRQAIKA</sequence>
<keyword evidence="6" id="KW-0325">Glycoprotein</keyword>
<keyword evidence="5 7" id="KW-0472">Membrane</keyword>
<dbReference type="GO" id="GO:0005737">
    <property type="term" value="C:cytoplasm"/>
    <property type="evidence" value="ECO:0007669"/>
    <property type="project" value="TreeGrafter"/>
</dbReference>
<dbReference type="GO" id="GO:0005044">
    <property type="term" value="F:scavenger receptor activity"/>
    <property type="evidence" value="ECO:0007669"/>
    <property type="project" value="TreeGrafter"/>
</dbReference>
<evidence type="ECO:0000256" key="2">
    <source>
        <dbReference type="ARBA" id="ARBA00010532"/>
    </source>
</evidence>
<evidence type="ECO:0000256" key="3">
    <source>
        <dbReference type="ARBA" id="ARBA00022692"/>
    </source>
</evidence>
<keyword evidence="9" id="KW-1185">Reference proteome</keyword>
<dbReference type="EMBL" id="BSXW01000333">
    <property type="protein sequence ID" value="GMF19045.1"/>
    <property type="molecule type" value="Genomic_DNA"/>
</dbReference>
<accession>A0A9W6TTK5</accession>
<feature type="transmembrane region" description="Helical" evidence="7">
    <location>
        <begin position="21"/>
        <end position="44"/>
    </location>
</feature>
<evidence type="ECO:0000256" key="7">
    <source>
        <dbReference type="SAM" id="Phobius"/>
    </source>
</evidence>
<comment type="similarity">
    <text evidence="2">Belongs to the CD36 family.</text>
</comment>
<dbReference type="GO" id="GO:0016020">
    <property type="term" value="C:membrane"/>
    <property type="evidence" value="ECO:0007669"/>
    <property type="project" value="UniProtKB-SubCell"/>
</dbReference>
<evidence type="ECO:0000256" key="5">
    <source>
        <dbReference type="ARBA" id="ARBA00023136"/>
    </source>
</evidence>
<dbReference type="Pfam" id="PF01130">
    <property type="entry name" value="CD36"/>
    <property type="match status" value="2"/>
</dbReference>
<gene>
    <name evidence="8" type="ORF">Plil01_000722000</name>
</gene>
<name>A0A9W6TTK5_9STRA</name>
<evidence type="ECO:0000256" key="1">
    <source>
        <dbReference type="ARBA" id="ARBA00004370"/>
    </source>
</evidence>
<comment type="subcellular location">
    <subcellularLocation>
        <location evidence="1">Membrane</location>
    </subcellularLocation>
</comment>
<dbReference type="AlphaFoldDB" id="A0A9W6TTK5"/>
<dbReference type="InterPro" id="IPR002159">
    <property type="entry name" value="CD36_fam"/>
</dbReference>
<proteinExistence type="inferred from homology"/>
<keyword evidence="4 7" id="KW-1133">Transmembrane helix</keyword>
<evidence type="ECO:0000256" key="6">
    <source>
        <dbReference type="ARBA" id="ARBA00023180"/>
    </source>
</evidence>
<dbReference type="PANTHER" id="PTHR11923:SF51">
    <property type="entry name" value="LYSOSOME MEMBRANE PROTEIN 2"/>
    <property type="match status" value="1"/>
</dbReference>
<protein>
    <submittedName>
        <fullName evidence="8">Unnamed protein product</fullName>
    </submittedName>
</protein>
<organism evidence="8 9">
    <name type="scientific">Phytophthora lilii</name>
    <dbReference type="NCBI Taxonomy" id="2077276"/>
    <lineage>
        <taxon>Eukaryota</taxon>
        <taxon>Sar</taxon>
        <taxon>Stramenopiles</taxon>
        <taxon>Oomycota</taxon>
        <taxon>Peronosporomycetes</taxon>
        <taxon>Peronosporales</taxon>
        <taxon>Peronosporaceae</taxon>
        <taxon>Phytophthora</taxon>
    </lineage>
</organism>
<evidence type="ECO:0000313" key="8">
    <source>
        <dbReference type="EMBL" id="GMF19045.1"/>
    </source>
</evidence>
<reference evidence="8" key="1">
    <citation type="submission" date="2023-04" db="EMBL/GenBank/DDBJ databases">
        <title>Phytophthora lilii NBRC 32176.</title>
        <authorList>
            <person name="Ichikawa N."/>
            <person name="Sato H."/>
            <person name="Tonouchi N."/>
        </authorList>
    </citation>
    <scope>NUCLEOTIDE SEQUENCE</scope>
    <source>
        <strain evidence="8">NBRC 32176</strain>
    </source>
</reference>
<evidence type="ECO:0000256" key="4">
    <source>
        <dbReference type="ARBA" id="ARBA00022989"/>
    </source>
</evidence>
<dbReference type="PANTHER" id="PTHR11923">
    <property type="entry name" value="SCAVENGER RECEPTOR CLASS B TYPE-1 SR-B1"/>
    <property type="match status" value="1"/>
</dbReference>
<dbReference type="OrthoDB" id="18585at2759"/>